<dbReference type="SUPFAM" id="SSF52540">
    <property type="entry name" value="P-loop containing nucleoside triphosphate hydrolases"/>
    <property type="match status" value="1"/>
</dbReference>
<keyword evidence="3 7" id="KW-0067">ATP-binding</keyword>
<dbReference type="PROSITE" id="PS00211">
    <property type="entry name" value="ABC_TRANSPORTER_1"/>
    <property type="match status" value="1"/>
</dbReference>
<evidence type="ECO:0000259" key="6">
    <source>
        <dbReference type="PROSITE" id="PS50893"/>
    </source>
</evidence>
<dbReference type="InterPro" id="IPR027417">
    <property type="entry name" value="P-loop_NTPase"/>
</dbReference>
<dbReference type="Pfam" id="PF00005">
    <property type="entry name" value="ABC_tran"/>
    <property type="match status" value="1"/>
</dbReference>
<dbReference type="FunFam" id="3.40.50.300:FF:000134">
    <property type="entry name" value="Iron-enterobactin ABC transporter ATP-binding protein"/>
    <property type="match status" value="1"/>
</dbReference>
<dbReference type="Gene3D" id="3.40.50.300">
    <property type="entry name" value="P-loop containing nucleotide triphosphate hydrolases"/>
    <property type="match status" value="1"/>
</dbReference>
<comment type="function">
    <text evidence="5">Part of the ABC transporter complex HmuTUV involved in hemin import. Responsible for energy coupling to the transport system.</text>
</comment>
<dbReference type="InterPro" id="IPR003593">
    <property type="entry name" value="AAA+_ATPase"/>
</dbReference>
<evidence type="ECO:0000256" key="5">
    <source>
        <dbReference type="ARBA" id="ARBA00037066"/>
    </source>
</evidence>
<dbReference type="CDD" id="cd03214">
    <property type="entry name" value="ABC_Iron-Siderophores_B12_Hemin"/>
    <property type="match status" value="1"/>
</dbReference>
<sequence length="257" mass="29318">MFKIQDLGFKYKNSDCLKDINLCIHNGDFLGILGTNGSGKSTLMKNMLKILHPYKGKIEFLGLDLKQYPIKEYSKHIGFLPQHSSINVSLKVIDVLLMGKYANLKYFFSNYSKKDYDDIYTLASSLKIDQFLQRDILSLSGGEFQKVLLARALLKKPKILFLDEPTSALDISASMEILSLCETLIKDQNIAVVAILHDINLASLFCNKLIFLKNGMIKYQGFANELLNKEVIRDIYNINCEIINQNNKKYILISKEK</sequence>
<dbReference type="GO" id="GO:0016887">
    <property type="term" value="F:ATP hydrolysis activity"/>
    <property type="evidence" value="ECO:0007669"/>
    <property type="project" value="InterPro"/>
</dbReference>
<keyword evidence="4" id="KW-1278">Translocase</keyword>
<dbReference type="RefSeq" id="WP_147555397.1">
    <property type="nucleotide sequence ID" value="NZ_VOWJ01000021.1"/>
</dbReference>
<proteinExistence type="predicted"/>
<dbReference type="AlphaFoldDB" id="A0A5C7DTS5"/>
<evidence type="ECO:0000256" key="1">
    <source>
        <dbReference type="ARBA" id="ARBA00022448"/>
    </source>
</evidence>
<name>A0A5C7DTS5_9BACT</name>
<evidence type="ECO:0000313" key="8">
    <source>
        <dbReference type="Proteomes" id="UP000321629"/>
    </source>
</evidence>
<keyword evidence="1" id="KW-0813">Transport</keyword>
<gene>
    <name evidence="7" type="ORF">FPD38_03465</name>
</gene>
<evidence type="ECO:0000256" key="3">
    <source>
        <dbReference type="ARBA" id="ARBA00022840"/>
    </source>
</evidence>
<dbReference type="PANTHER" id="PTHR42794:SF1">
    <property type="entry name" value="HEMIN IMPORT ATP-BINDING PROTEIN HMUV"/>
    <property type="match status" value="1"/>
</dbReference>
<accession>A0A5C7DTS5</accession>
<dbReference type="PROSITE" id="PS50893">
    <property type="entry name" value="ABC_TRANSPORTER_2"/>
    <property type="match status" value="1"/>
</dbReference>
<dbReference type="InterPro" id="IPR017871">
    <property type="entry name" value="ABC_transporter-like_CS"/>
</dbReference>
<dbReference type="EMBL" id="VOWJ01000021">
    <property type="protein sequence ID" value="TXE88369.1"/>
    <property type="molecule type" value="Genomic_DNA"/>
</dbReference>
<evidence type="ECO:0000256" key="4">
    <source>
        <dbReference type="ARBA" id="ARBA00022967"/>
    </source>
</evidence>
<keyword evidence="2" id="KW-0547">Nucleotide-binding</keyword>
<comment type="caution">
    <text evidence="7">The sequence shown here is derived from an EMBL/GenBank/DDBJ whole genome shotgun (WGS) entry which is preliminary data.</text>
</comment>
<dbReference type="GO" id="GO:0005524">
    <property type="term" value="F:ATP binding"/>
    <property type="evidence" value="ECO:0007669"/>
    <property type="project" value="UniProtKB-KW"/>
</dbReference>
<dbReference type="Proteomes" id="UP000321629">
    <property type="component" value="Unassembled WGS sequence"/>
</dbReference>
<feature type="domain" description="ABC transporter" evidence="6">
    <location>
        <begin position="2"/>
        <end position="239"/>
    </location>
</feature>
<organism evidence="7 8">
    <name type="scientific">Campylobacter volucris</name>
    <dbReference type="NCBI Taxonomy" id="1031542"/>
    <lineage>
        <taxon>Bacteria</taxon>
        <taxon>Pseudomonadati</taxon>
        <taxon>Campylobacterota</taxon>
        <taxon>Epsilonproteobacteria</taxon>
        <taxon>Campylobacterales</taxon>
        <taxon>Campylobacteraceae</taxon>
        <taxon>Campylobacter</taxon>
    </lineage>
</organism>
<evidence type="ECO:0000313" key="7">
    <source>
        <dbReference type="EMBL" id="TXE88369.1"/>
    </source>
</evidence>
<protein>
    <submittedName>
        <fullName evidence="7">ABC transporter ATP-binding protein</fullName>
    </submittedName>
</protein>
<dbReference type="InterPro" id="IPR003439">
    <property type="entry name" value="ABC_transporter-like_ATP-bd"/>
</dbReference>
<dbReference type="PANTHER" id="PTHR42794">
    <property type="entry name" value="HEMIN IMPORT ATP-BINDING PROTEIN HMUV"/>
    <property type="match status" value="1"/>
</dbReference>
<dbReference type="SMART" id="SM00382">
    <property type="entry name" value="AAA"/>
    <property type="match status" value="1"/>
</dbReference>
<evidence type="ECO:0000256" key="2">
    <source>
        <dbReference type="ARBA" id="ARBA00022741"/>
    </source>
</evidence>
<reference evidence="7 8" key="1">
    <citation type="submission" date="2019-07" db="EMBL/GenBank/DDBJ databases">
        <title>Rapid identification of Enteric Bacteria from Whole Genome Sequences (WGS) using Average Nucleotide Identity (ANI).</title>
        <authorList>
            <person name="Lane C."/>
        </authorList>
    </citation>
    <scope>NUCLEOTIDE SEQUENCE [LARGE SCALE GENOMIC DNA]</scope>
    <source>
        <strain evidence="7 8">2016D-0084</strain>
    </source>
</reference>